<keyword evidence="6 7" id="KW-0472">Membrane</keyword>
<feature type="transmembrane region" description="Helical" evidence="7">
    <location>
        <begin position="177"/>
        <end position="200"/>
    </location>
</feature>
<comment type="similarity">
    <text evidence="7">Belongs to the binding-protein-dependent transport system permease family.</text>
</comment>
<evidence type="ECO:0000256" key="3">
    <source>
        <dbReference type="ARBA" id="ARBA00022475"/>
    </source>
</evidence>
<dbReference type="InterPro" id="IPR035906">
    <property type="entry name" value="MetI-like_sf"/>
</dbReference>
<keyword evidence="4 7" id="KW-0812">Transmembrane</keyword>
<dbReference type="CDD" id="cd06261">
    <property type="entry name" value="TM_PBP2"/>
    <property type="match status" value="1"/>
</dbReference>
<dbReference type="Proteomes" id="UP001220456">
    <property type="component" value="Unassembled WGS sequence"/>
</dbReference>
<dbReference type="RefSeq" id="WP_277356935.1">
    <property type="nucleotide sequence ID" value="NZ_JAROKN010000001.1"/>
</dbReference>
<evidence type="ECO:0000256" key="6">
    <source>
        <dbReference type="ARBA" id="ARBA00023136"/>
    </source>
</evidence>
<proteinExistence type="inferred from homology"/>
<organism evidence="9 10">
    <name type="scientific">Arthrobacter vasquezii</name>
    <dbReference type="NCBI Taxonomy" id="2977629"/>
    <lineage>
        <taxon>Bacteria</taxon>
        <taxon>Bacillati</taxon>
        <taxon>Actinomycetota</taxon>
        <taxon>Actinomycetes</taxon>
        <taxon>Micrococcales</taxon>
        <taxon>Micrococcaceae</taxon>
        <taxon>Arthrobacter</taxon>
    </lineage>
</organism>
<evidence type="ECO:0000256" key="2">
    <source>
        <dbReference type="ARBA" id="ARBA00022448"/>
    </source>
</evidence>
<evidence type="ECO:0000313" key="10">
    <source>
        <dbReference type="Proteomes" id="UP001220456"/>
    </source>
</evidence>
<dbReference type="InterPro" id="IPR000515">
    <property type="entry name" value="MetI-like"/>
</dbReference>
<gene>
    <name evidence="9" type="ORF">P4U43_00300</name>
</gene>
<evidence type="ECO:0000256" key="5">
    <source>
        <dbReference type="ARBA" id="ARBA00022989"/>
    </source>
</evidence>
<comment type="caution">
    <text evidence="9">The sequence shown here is derived from an EMBL/GenBank/DDBJ whole genome shotgun (WGS) entry which is preliminary data.</text>
</comment>
<keyword evidence="3" id="KW-1003">Cell membrane</keyword>
<reference evidence="9 10" key="1">
    <citation type="journal article" date="2023" name="Int. J. Syst. Evol. Microbiol.">
        <title>Arthrobacter vasquezii sp. nov., isolated from a soil sample from Union Glacier, Antarctica.</title>
        <authorList>
            <person name="Valenzuela-Ibaceta F."/>
            <person name="Carrasco V."/>
            <person name="Lagos-Moraga S."/>
            <person name="Dietz-Vargas C."/>
            <person name="Navarro C.A."/>
            <person name="Perez-Donoso J.M."/>
        </authorList>
    </citation>
    <scope>NUCLEOTIDE SEQUENCE [LARGE SCALE GENOMIC DNA]</scope>
    <source>
        <strain evidence="9 10">EH-1B-1</strain>
    </source>
</reference>
<feature type="transmembrane region" description="Helical" evidence="7">
    <location>
        <begin position="235"/>
        <end position="256"/>
    </location>
</feature>
<feature type="transmembrane region" description="Helical" evidence="7">
    <location>
        <begin position="96"/>
        <end position="113"/>
    </location>
</feature>
<sequence length="271" mass="29349">MLSSLTRRGFLAVYAIIIIVPLTVVIFGSFKSTQELFDGPFSFPQSLAPDAYAEVIGAQNLGRSFTNSVIVTACSVPITLFLASLAGYAVARMKGFWSWAIFGFLVLGMAIPAQANMVPLYVLFQRLGLLDTLIGLILANVVSTLPIAVFILGGFMRTLPRELYEASAIDGTSTWRTYASIAVPLSAPSLAAAGIFLFVIHWNELLYPLLFIQSPENRTLPLALLSFQGEFQTDYPLLFAGVIMASLPVVVAYIFLQRYFVAGITAGANKG</sequence>
<evidence type="ECO:0000256" key="4">
    <source>
        <dbReference type="ARBA" id="ARBA00022692"/>
    </source>
</evidence>
<feature type="transmembrane region" description="Helical" evidence="7">
    <location>
        <begin position="69"/>
        <end position="89"/>
    </location>
</feature>
<feature type="domain" description="ABC transmembrane type-1" evidence="8">
    <location>
        <begin position="65"/>
        <end position="256"/>
    </location>
</feature>
<evidence type="ECO:0000259" key="8">
    <source>
        <dbReference type="PROSITE" id="PS50928"/>
    </source>
</evidence>
<feature type="transmembrane region" description="Helical" evidence="7">
    <location>
        <begin position="133"/>
        <end position="156"/>
    </location>
</feature>
<protein>
    <submittedName>
        <fullName evidence="9">Carbohydrate ABC transporter permease</fullName>
    </submittedName>
</protein>
<comment type="subcellular location">
    <subcellularLocation>
        <location evidence="1 7">Cell membrane</location>
        <topology evidence="1 7">Multi-pass membrane protein</topology>
    </subcellularLocation>
</comment>
<keyword evidence="2 7" id="KW-0813">Transport</keyword>
<evidence type="ECO:0000256" key="1">
    <source>
        <dbReference type="ARBA" id="ARBA00004651"/>
    </source>
</evidence>
<dbReference type="Pfam" id="PF00528">
    <property type="entry name" value="BPD_transp_1"/>
    <property type="match status" value="1"/>
</dbReference>
<evidence type="ECO:0000313" key="9">
    <source>
        <dbReference type="EMBL" id="MDF9276228.1"/>
    </source>
</evidence>
<feature type="transmembrane region" description="Helical" evidence="7">
    <location>
        <begin position="12"/>
        <end position="30"/>
    </location>
</feature>
<dbReference type="PANTHER" id="PTHR43744:SF12">
    <property type="entry name" value="ABC TRANSPORTER PERMEASE PROTEIN MG189-RELATED"/>
    <property type="match status" value="1"/>
</dbReference>
<evidence type="ECO:0000256" key="7">
    <source>
        <dbReference type="RuleBase" id="RU363032"/>
    </source>
</evidence>
<accession>A0ABT6CPZ9</accession>
<dbReference type="EMBL" id="JAROKN010000001">
    <property type="protein sequence ID" value="MDF9276228.1"/>
    <property type="molecule type" value="Genomic_DNA"/>
</dbReference>
<name>A0ABT6CPZ9_9MICC</name>
<dbReference type="SUPFAM" id="SSF161098">
    <property type="entry name" value="MetI-like"/>
    <property type="match status" value="1"/>
</dbReference>
<dbReference type="PANTHER" id="PTHR43744">
    <property type="entry name" value="ABC TRANSPORTER PERMEASE PROTEIN MG189-RELATED-RELATED"/>
    <property type="match status" value="1"/>
</dbReference>
<dbReference type="Gene3D" id="1.10.3720.10">
    <property type="entry name" value="MetI-like"/>
    <property type="match status" value="1"/>
</dbReference>
<dbReference type="PROSITE" id="PS50928">
    <property type="entry name" value="ABC_TM1"/>
    <property type="match status" value="1"/>
</dbReference>
<keyword evidence="5 7" id="KW-1133">Transmembrane helix</keyword>
<keyword evidence="10" id="KW-1185">Reference proteome</keyword>